<dbReference type="Proteomes" id="UP000821845">
    <property type="component" value="Chromosome 5"/>
</dbReference>
<accession>A0ACB7SAC4</accession>
<evidence type="ECO:0000313" key="2">
    <source>
        <dbReference type="Proteomes" id="UP000821845"/>
    </source>
</evidence>
<name>A0ACB7SAC4_HYAAI</name>
<protein>
    <submittedName>
        <fullName evidence="1">Uncharacterized protein</fullName>
    </submittedName>
</protein>
<evidence type="ECO:0000313" key="1">
    <source>
        <dbReference type="EMBL" id="KAH6931505.1"/>
    </source>
</evidence>
<gene>
    <name evidence="1" type="ORF">HPB50_024849</name>
</gene>
<dbReference type="EMBL" id="CM023485">
    <property type="protein sequence ID" value="KAH6931505.1"/>
    <property type="molecule type" value="Genomic_DNA"/>
</dbReference>
<keyword evidence="2" id="KW-1185">Reference proteome</keyword>
<sequence>MLALPCSVYSHYGSLPASVRAKSGADAPIVFDGHGFSPTQTSSPAFGAGICSDGGSDSSCSDPSAHGFSWLQTTSHSRFNQKQLVSSMKLAVVLLGVDGREDWTHGGHSWHADVETVEQNHVLPSVRVSASAECWPEEDIPRKLEYMEFVCHAPSEYFKARKSPYPVQKPPGPECGFIWTRIGPQIRPVPTQEEVFGTA</sequence>
<comment type="caution">
    <text evidence="1">The sequence shown here is derived from an EMBL/GenBank/DDBJ whole genome shotgun (WGS) entry which is preliminary data.</text>
</comment>
<reference evidence="1" key="1">
    <citation type="submission" date="2020-05" db="EMBL/GenBank/DDBJ databases">
        <title>Large-scale comparative analyses of tick genomes elucidate their genetic diversity and vector capacities.</title>
        <authorList>
            <person name="Jia N."/>
            <person name="Wang J."/>
            <person name="Shi W."/>
            <person name="Du L."/>
            <person name="Sun Y."/>
            <person name="Zhan W."/>
            <person name="Jiang J."/>
            <person name="Wang Q."/>
            <person name="Zhang B."/>
            <person name="Ji P."/>
            <person name="Sakyi L.B."/>
            <person name="Cui X."/>
            <person name="Yuan T."/>
            <person name="Jiang B."/>
            <person name="Yang W."/>
            <person name="Lam T.T.-Y."/>
            <person name="Chang Q."/>
            <person name="Ding S."/>
            <person name="Wang X."/>
            <person name="Zhu J."/>
            <person name="Ruan X."/>
            <person name="Zhao L."/>
            <person name="Wei J."/>
            <person name="Que T."/>
            <person name="Du C."/>
            <person name="Cheng J."/>
            <person name="Dai P."/>
            <person name="Han X."/>
            <person name="Huang E."/>
            <person name="Gao Y."/>
            <person name="Liu J."/>
            <person name="Shao H."/>
            <person name="Ye R."/>
            <person name="Li L."/>
            <person name="Wei W."/>
            <person name="Wang X."/>
            <person name="Wang C."/>
            <person name="Yang T."/>
            <person name="Huo Q."/>
            <person name="Li W."/>
            <person name="Guo W."/>
            <person name="Chen H."/>
            <person name="Zhou L."/>
            <person name="Ni X."/>
            <person name="Tian J."/>
            <person name="Zhou Y."/>
            <person name="Sheng Y."/>
            <person name="Liu T."/>
            <person name="Pan Y."/>
            <person name="Xia L."/>
            <person name="Li J."/>
            <person name="Zhao F."/>
            <person name="Cao W."/>
        </authorList>
    </citation>
    <scope>NUCLEOTIDE SEQUENCE</scope>
    <source>
        <strain evidence="1">Hyas-2018</strain>
    </source>
</reference>
<proteinExistence type="predicted"/>
<organism evidence="1 2">
    <name type="scientific">Hyalomma asiaticum</name>
    <name type="common">Tick</name>
    <dbReference type="NCBI Taxonomy" id="266040"/>
    <lineage>
        <taxon>Eukaryota</taxon>
        <taxon>Metazoa</taxon>
        <taxon>Ecdysozoa</taxon>
        <taxon>Arthropoda</taxon>
        <taxon>Chelicerata</taxon>
        <taxon>Arachnida</taxon>
        <taxon>Acari</taxon>
        <taxon>Parasitiformes</taxon>
        <taxon>Ixodida</taxon>
        <taxon>Ixodoidea</taxon>
        <taxon>Ixodidae</taxon>
        <taxon>Hyalomminae</taxon>
        <taxon>Hyalomma</taxon>
    </lineage>
</organism>